<protein>
    <submittedName>
        <fullName evidence="2">Uncharacterized protein</fullName>
    </submittedName>
</protein>
<feature type="compositionally biased region" description="Basic and acidic residues" evidence="1">
    <location>
        <begin position="1251"/>
        <end position="1268"/>
    </location>
</feature>
<feature type="region of interest" description="Disordered" evidence="1">
    <location>
        <begin position="1"/>
        <end position="28"/>
    </location>
</feature>
<dbReference type="Proteomes" id="UP000663249">
    <property type="component" value="Chromosome"/>
</dbReference>
<name>A0ABX7K6I4_9PSED</name>
<sequence>MSNTAAPQGTQEPPQGLGAIPGQDATPREAADRELAQLYARQLLECARVQEVVDPGAWVLLALPPGSAFAQWQAHLHALLYSDPFKVWADEQQVDLSKTIRLDSQSGHIAFNVNGTDKLFGDPASDVPLPAIWPLLASTAQAFGAGSFVLPADPRAKGASLAAVGHFYQVPVMTTKTELEQQAALVSHRDFTPSATLQAARSEEAFAEAQRTFGDLLNLHTLSVQLAALAQNASPLPDSLKSTLFTLAAHSSALSREPLAPGMSSSLQRFIERSGFLQPQNAAQLINLASYLKRPPLSSPEHGNFGGALAWPIPPNETQRREWIERLQQSAHYTPGNGVLDYLATHVTPGAPATLHATRSWLGRMLRSAEAKTLGETFQGISLLSPDTDLLLAAISADLDRQTDVDGKPGRNIVAGFDLAQSTHGCAHPSSVVDNLLEHLIGKRSMTRDKAPIAVCLLLSHRAPAFLVKEIPRHVTCGSHTWATFSTAVARIEAQAPGASAAMVFSQVMAWADLAPVTAQQAAVEQAAQRVALKDWGVAQGLLAHNAQDNYTDDQLESLREAFNRQLDELKAASTALQIGMPQRRKMALAELQKVFGEQIPFDDKCITDAGAHRDYRGPYSVLDLYMAGKLDRPKGIITARQAGLGALGTASQHTRLSLNYWVSSKAGVDISRILASRAQLPDVDRLFRLAFYAYKPTLRKNLPVIGKHLISRLPLDARRRLEFGKLQLFKVSKATKQPSLHISSSPIYHYALEPHRLLLKTTLAGVAQMFEYDVKQQSIVRRPEMDNAQRGLLNEYSKDTLYLQPFHPQGAFAPPITQATPDTGLVPSSYFSARTAYIAAAMVQERALNTMQAQAKGLTTFDTEFNAAKFLHNTIMSLIPLRSAIANFQEGNVGAGLVDLFLDIFGLVMAISSAGASLGARATINHGPKVIRLLNSAKRVALVTINVLNPLGGVDDLGRLIIWGSKQAWFCAGKLAGKVADISGLTGQARRLGALEKYDLLAASKRFDAAATGNFKVIDELFEGTAVFHAGKWFAYNPVTRAPYGKPLAVFNPKSLAMGGTVKEVRALGEGFLMFEDIHRGCRRLSLDAHGVIAPGHEAASMKINGELMSPNEMLDYLKACGVKIDHYDEIRLTVCDSATGGEQSFAARLARQIKKPVKGYEGSMYVDPNLESIHLDNFVNRAARRDYLERTFLDTPRKVQNKYVEIGRLDDGVMKYHPDPRYKPVNFSPEGVALPRKKRASRPMTEGEIEQHERRLAAANKQHDELNNNITDFSEYDDFNR</sequence>
<keyword evidence="3" id="KW-1185">Reference proteome</keyword>
<reference evidence="2 3" key="1">
    <citation type="submission" date="2021-02" db="EMBL/GenBank/DDBJ databases">
        <title>Genomic and phenotypic characterization of Pseudomonas hygromyciniae, a novel bacterial species discovered from a commercially purchased antibiotic vial.</title>
        <authorList>
            <person name="Turner T.L."/>
            <person name="Mitra S.D."/>
            <person name="Kochan T.J."/>
            <person name="Pincus N.B."/>
            <person name="Lebrun-Corbin M."/>
            <person name="Cheung B."/>
            <person name="Gatesy S.W."/>
            <person name="Afzal T."/>
            <person name="Ozer E.A."/>
            <person name="Hauser A.R."/>
        </authorList>
    </citation>
    <scope>NUCLEOTIDE SEQUENCE [LARGE SCALE GENOMIC DNA]</scope>
    <source>
        <strain evidence="2 3">SDM007</strain>
    </source>
</reference>
<evidence type="ECO:0000313" key="2">
    <source>
        <dbReference type="EMBL" id="QSB42147.1"/>
    </source>
</evidence>
<evidence type="ECO:0000313" key="3">
    <source>
        <dbReference type="Proteomes" id="UP000663249"/>
    </source>
</evidence>
<feature type="compositionally biased region" description="Polar residues" evidence="1">
    <location>
        <begin position="1"/>
        <end position="13"/>
    </location>
</feature>
<dbReference type="EMBL" id="CP070506">
    <property type="protein sequence ID" value="QSB42147.1"/>
    <property type="molecule type" value="Genomic_DNA"/>
</dbReference>
<feature type="region of interest" description="Disordered" evidence="1">
    <location>
        <begin position="1236"/>
        <end position="1283"/>
    </location>
</feature>
<evidence type="ECO:0000256" key="1">
    <source>
        <dbReference type="SAM" id="MobiDB-lite"/>
    </source>
</evidence>
<gene>
    <name evidence="2" type="ORF">JTY93_12895</name>
</gene>
<accession>A0ABX7K6I4</accession>
<dbReference type="RefSeq" id="WP_205480496.1">
    <property type="nucleotide sequence ID" value="NZ_CP070506.1"/>
</dbReference>
<proteinExistence type="predicted"/>
<organism evidence="2 3">
    <name type="scientific">Pseudomonas hygromyciniae</name>
    <dbReference type="NCBI Taxonomy" id="2812000"/>
    <lineage>
        <taxon>Bacteria</taxon>
        <taxon>Pseudomonadati</taxon>
        <taxon>Pseudomonadota</taxon>
        <taxon>Gammaproteobacteria</taxon>
        <taxon>Pseudomonadales</taxon>
        <taxon>Pseudomonadaceae</taxon>
        <taxon>Pseudomonas</taxon>
    </lineage>
</organism>